<dbReference type="SUPFAM" id="SSF46689">
    <property type="entry name" value="Homeodomain-like"/>
    <property type="match status" value="2"/>
</dbReference>
<reference evidence="5" key="1">
    <citation type="submission" date="2021-04" db="EMBL/GenBank/DDBJ databases">
        <authorList>
            <person name="Zhang D.-C."/>
        </authorList>
    </citation>
    <scope>NUCLEOTIDE SEQUENCE</scope>
    <source>
        <strain evidence="5">CGMCC 1.15697</strain>
    </source>
</reference>
<evidence type="ECO:0000256" key="3">
    <source>
        <dbReference type="ARBA" id="ARBA00023163"/>
    </source>
</evidence>
<dbReference type="RefSeq" id="WP_210682441.1">
    <property type="nucleotide sequence ID" value="NZ_JAGMWN010000005.1"/>
</dbReference>
<dbReference type="AlphaFoldDB" id="A0A8J7SN90"/>
<dbReference type="Pfam" id="PF12833">
    <property type="entry name" value="HTH_18"/>
    <property type="match status" value="1"/>
</dbReference>
<dbReference type="InterPro" id="IPR018060">
    <property type="entry name" value="HTH_AraC"/>
</dbReference>
<gene>
    <name evidence="5" type="ORF">KAJ83_12690</name>
</gene>
<feature type="domain" description="HTH araC/xylS-type" evidence="4">
    <location>
        <begin position="193"/>
        <end position="290"/>
    </location>
</feature>
<dbReference type="Proteomes" id="UP000672602">
    <property type="component" value="Unassembled WGS sequence"/>
</dbReference>
<evidence type="ECO:0000256" key="1">
    <source>
        <dbReference type="ARBA" id="ARBA00023015"/>
    </source>
</evidence>
<sequence length="293" mass="32134">MRSPANRAIAQYEAIDAGALGADDSTLFWRDPRWHDLECLAARFVRHVYAPHVHDTYALGVILAGAEHYRYRGVEHVAGAGDLVILDPHELHDGRPAEGGYRYRMMYPAPSLMAEIAGEIADGPARAPHFPEAKLTDPEVGHAVARLHALLGQAPEKLQADGAFLETMALLIGRHGRDAPVDRPAGREDKAVARVCEAIEDTLDEDWSMEALATLVGFSRYRLIRCFRRALGVTPHAYRTSRRVIRAKRSLAAGATPAIAALEAGFYDQAHLTRVFKSVVGVTPATFRRGCLT</sequence>
<dbReference type="PANTHER" id="PTHR46796:SF2">
    <property type="entry name" value="TRANSCRIPTIONAL REGULATORY PROTEIN"/>
    <property type="match status" value="1"/>
</dbReference>
<dbReference type="InterPro" id="IPR003313">
    <property type="entry name" value="AraC-bd"/>
</dbReference>
<keyword evidence="6" id="KW-1185">Reference proteome</keyword>
<evidence type="ECO:0000259" key="4">
    <source>
        <dbReference type="PROSITE" id="PS01124"/>
    </source>
</evidence>
<dbReference type="EMBL" id="JAGMWN010000005">
    <property type="protein sequence ID" value="MBP5857868.1"/>
    <property type="molecule type" value="Genomic_DNA"/>
</dbReference>
<dbReference type="PANTHER" id="PTHR46796">
    <property type="entry name" value="HTH-TYPE TRANSCRIPTIONAL ACTIVATOR RHAS-RELATED"/>
    <property type="match status" value="1"/>
</dbReference>
<comment type="caution">
    <text evidence="5">The sequence shown here is derived from an EMBL/GenBank/DDBJ whole genome shotgun (WGS) entry which is preliminary data.</text>
</comment>
<dbReference type="InterPro" id="IPR037923">
    <property type="entry name" value="HTH-like"/>
</dbReference>
<dbReference type="GO" id="GO:0003700">
    <property type="term" value="F:DNA-binding transcription factor activity"/>
    <property type="evidence" value="ECO:0007669"/>
    <property type="project" value="InterPro"/>
</dbReference>
<dbReference type="SUPFAM" id="SSF51215">
    <property type="entry name" value="Regulatory protein AraC"/>
    <property type="match status" value="1"/>
</dbReference>
<evidence type="ECO:0000313" key="5">
    <source>
        <dbReference type="EMBL" id="MBP5857868.1"/>
    </source>
</evidence>
<evidence type="ECO:0000256" key="2">
    <source>
        <dbReference type="ARBA" id="ARBA00023125"/>
    </source>
</evidence>
<dbReference type="InterPro" id="IPR009057">
    <property type="entry name" value="Homeodomain-like_sf"/>
</dbReference>
<protein>
    <submittedName>
        <fullName evidence="5">AraC family transcriptional regulator</fullName>
    </submittedName>
</protein>
<keyword evidence="3" id="KW-0804">Transcription</keyword>
<accession>A0A8J7SN90</accession>
<evidence type="ECO:0000313" key="6">
    <source>
        <dbReference type="Proteomes" id="UP000672602"/>
    </source>
</evidence>
<organism evidence="5 6">
    <name type="scientific">Marivibrio halodurans</name>
    <dbReference type="NCBI Taxonomy" id="2039722"/>
    <lineage>
        <taxon>Bacteria</taxon>
        <taxon>Pseudomonadati</taxon>
        <taxon>Pseudomonadota</taxon>
        <taxon>Alphaproteobacteria</taxon>
        <taxon>Rhodospirillales</taxon>
        <taxon>Rhodospirillaceae</taxon>
        <taxon>Marivibrio</taxon>
    </lineage>
</organism>
<dbReference type="InterPro" id="IPR050204">
    <property type="entry name" value="AraC_XylS_family_regulators"/>
</dbReference>
<keyword evidence="1" id="KW-0805">Transcription regulation</keyword>
<dbReference type="PROSITE" id="PS01124">
    <property type="entry name" value="HTH_ARAC_FAMILY_2"/>
    <property type="match status" value="1"/>
</dbReference>
<dbReference type="Pfam" id="PF02311">
    <property type="entry name" value="AraC_binding"/>
    <property type="match status" value="1"/>
</dbReference>
<dbReference type="GO" id="GO:0043565">
    <property type="term" value="F:sequence-specific DNA binding"/>
    <property type="evidence" value="ECO:0007669"/>
    <property type="project" value="InterPro"/>
</dbReference>
<proteinExistence type="predicted"/>
<dbReference type="SMART" id="SM00342">
    <property type="entry name" value="HTH_ARAC"/>
    <property type="match status" value="1"/>
</dbReference>
<dbReference type="Gene3D" id="1.10.10.60">
    <property type="entry name" value="Homeodomain-like"/>
    <property type="match status" value="2"/>
</dbReference>
<keyword evidence="2" id="KW-0238">DNA-binding</keyword>
<name>A0A8J7SN90_9PROT</name>